<evidence type="ECO:0000313" key="4">
    <source>
        <dbReference type="WBParaSite" id="PSAMB.scaffold3778size16933.g22519.t1"/>
    </source>
</evidence>
<dbReference type="InterPro" id="IPR029063">
    <property type="entry name" value="SAM-dependent_MTases_sf"/>
</dbReference>
<evidence type="ECO:0000259" key="2">
    <source>
        <dbReference type="Pfam" id="PF05050"/>
    </source>
</evidence>
<accession>A0A914WFN5</accession>
<feature type="chain" id="PRO_5037915483" evidence="1">
    <location>
        <begin position="24"/>
        <end position="311"/>
    </location>
</feature>
<dbReference type="PANTHER" id="PTHR22989:SF3">
    <property type="entry name" value="METHYLTRANSFERASE FKBM DOMAIN-CONTAINING PROTEIN"/>
    <property type="match status" value="1"/>
</dbReference>
<reference evidence="4" key="1">
    <citation type="submission" date="2022-11" db="UniProtKB">
        <authorList>
            <consortium name="WormBaseParasite"/>
        </authorList>
    </citation>
    <scope>IDENTIFICATION</scope>
</reference>
<evidence type="ECO:0000256" key="1">
    <source>
        <dbReference type="SAM" id="SignalP"/>
    </source>
</evidence>
<keyword evidence="1" id="KW-0732">Signal</keyword>
<evidence type="ECO:0000313" key="3">
    <source>
        <dbReference type="Proteomes" id="UP000887566"/>
    </source>
</evidence>
<name>A0A914WFN5_9BILA</name>
<feature type="domain" description="Methyltransferase FkbM" evidence="2">
    <location>
        <begin position="156"/>
        <end position="273"/>
    </location>
</feature>
<dbReference type="Gene3D" id="3.40.50.150">
    <property type="entry name" value="Vaccinia Virus protein VP39"/>
    <property type="match status" value="1"/>
</dbReference>
<dbReference type="PANTHER" id="PTHR22989">
    <property type="entry name" value="UNCHARACTERIZED DUF13 C.ELEGANS"/>
    <property type="match status" value="1"/>
</dbReference>
<keyword evidence="3" id="KW-1185">Reference proteome</keyword>
<dbReference type="Pfam" id="PF05050">
    <property type="entry name" value="Methyltransf_21"/>
    <property type="match status" value="1"/>
</dbReference>
<dbReference type="Proteomes" id="UP000887566">
    <property type="component" value="Unplaced"/>
</dbReference>
<proteinExistence type="predicted"/>
<dbReference type="InterPro" id="IPR006342">
    <property type="entry name" value="FkbM_mtfrase"/>
</dbReference>
<dbReference type="WBParaSite" id="PSAMB.scaffold3778size16933.g22519.t1">
    <property type="protein sequence ID" value="PSAMB.scaffold3778size16933.g22519.t1"/>
    <property type="gene ID" value="PSAMB.scaffold3778size16933.g22519"/>
</dbReference>
<organism evidence="3 4">
    <name type="scientific">Plectus sambesii</name>
    <dbReference type="NCBI Taxonomy" id="2011161"/>
    <lineage>
        <taxon>Eukaryota</taxon>
        <taxon>Metazoa</taxon>
        <taxon>Ecdysozoa</taxon>
        <taxon>Nematoda</taxon>
        <taxon>Chromadorea</taxon>
        <taxon>Plectida</taxon>
        <taxon>Plectina</taxon>
        <taxon>Plectoidea</taxon>
        <taxon>Plectidae</taxon>
        <taxon>Plectus</taxon>
    </lineage>
</organism>
<protein>
    <submittedName>
        <fullName evidence="4">Methyltransferase FkbM domain-containing protein</fullName>
    </submittedName>
</protein>
<sequence length="311" mass="35566">MASKSNLIVSLFFLFSLICVWHAARSPRSSFPSTDLIKLDDKTISSKRSLVGASVKDCILRPSSLKKWENFTEIIENCLAKHSKLTADDFIEFRVGRYNESKYFLPELREFQHDRLTACFWLTIGIGGDSEVEKQFKSAYPKCQIYGIEPSPDQHSDFSNYGTVIPLAIGLKQGMLTMRIRQGTGYNNIKVRITSLLDVLDLRIGSRLIHFATLDIEGYEYAILNALKFGKKFDRAGVSFCQIDVELHSYANQAQAMGTGFNFNEFWLDFLANSPYIPINSDVTYFDHRKVTLINVADSVCRTLFRFDRYF</sequence>
<feature type="signal peptide" evidence="1">
    <location>
        <begin position="1"/>
        <end position="23"/>
    </location>
</feature>
<dbReference type="AlphaFoldDB" id="A0A914WFN5"/>